<protein>
    <submittedName>
        <fullName evidence="2">Uncharacterized protein</fullName>
    </submittedName>
</protein>
<feature type="compositionally biased region" description="Low complexity" evidence="1">
    <location>
        <begin position="326"/>
        <end position="342"/>
    </location>
</feature>
<evidence type="ECO:0000313" key="2">
    <source>
        <dbReference type="EMBL" id="TFL00332.1"/>
    </source>
</evidence>
<name>A0A5C3QF38_9AGAR</name>
<sequence>MPRLTNHALLVHFTDTAPPDQELGTRNFFTLSWITMEEAPTPSGTYFGNQIEAVLHLDGRGLSIQGQNSCYELGSNGEVIGTCLSNSARLALSMDGIMSRYDLGSDDAGTSIVPDIFSMTYTSLPSGDHALGIFDESPLWDNQRRFISLHYAWVQLSALSPISASIGTPTLAVSWDDAAAVIYDGGGWTALALTNTSGTESGQSTGSEGNSMIPFAPTEARLDQRGIGADAAFGPPGGMETSRIGDSVLFTFFGTSIAIWGSGSLHDSKYVTPSASIDGETPRVVEFWHPLGALFEEGPGVLADDRPITLEEGERLHNDCEREHSTTGTFTTPTSSSTGPPDSSEKMERSSALGISSRVGYIVGGVIGSVIALLLLLYGDVDEPTLSQGDIQRTQRDPQLSSFSVTPYVKSLLIDGRPGSGELPASSRHTTSFLSAREGGHDVGPQVFRADLKLGPGRSRGSGAGEITSREAMLSLLARVEAIERPPPYGSSDQGA</sequence>
<proteinExistence type="predicted"/>
<gene>
    <name evidence="2" type="ORF">BDV98DRAFT_583571</name>
</gene>
<dbReference type="Proteomes" id="UP000305067">
    <property type="component" value="Unassembled WGS sequence"/>
</dbReference>
<dbReference type="AlphaFoldDB" id="A0A5C3QF38"/>
<reference evidence="2 3" key="1">
    <citation type="journal article" date="2019" name="Nat. Ecol. Evol.">
        <title>Megaphylogeny resolves global patterns of mushroom evolution.</title>
        <authorList>
            <person name="Varga T."/>
            <person name="Krizsan K."/>
            <person name="Foldi C."/>
            <person name="Dima B."/>
            <person name="Sanchez-Garcia M."/>
            <person name="Sanchez-Ramirez S."/>
            <person name="Szollosi G.J."/>
            <person name="Szarkandi J.G."/>
            <person name="Papp V."/>
            <person name="Albert L."/>
            <person name="Andreopoulos W."/>
            <person name="Angelini C."/>
            <person name="Antonin V."/>
            <person name="Barry K.W."/>
            <person name="Bougher N.L."/>
            <person name="Buchanan P."/>
            <person name="Buyck B."/>
            <person name="Bense V."/>
            <person name="Catcheside P."/>
            <person name="Chovatia M."/>
            <person name="Cooper J."/>
            <person name="Damon W."/>
            <person name="Desjardin D."/>
            <person name="Finy P."/>
            <person name="Geml J."/>
            <person name="Haridas S."/>
            <person name="Hughes K."/>
            <person name="Justo A."/>
            <person name="Karasinski D."/>
            <person name="Kautmanova I."/>
            <person name="Kiss B."/>
            <person name="Kocsube S."/>
            <person name="Kotiranta H."/>
            <person name="LaButti K.M."/>
            <person name="Lechner B.E."/>
            <person name="Liimatainen K."/>
            <person name="Lipzen A."/>
            <person name="Lukacs Z."/>
            <person name="Mihaltcheva S."/>
            <person name="Morgado L.N."/>
            <person name="Niskanen T."/>
            <person name="Noordeloos M.E."/>
            <person name="Ohm R.A."/>
            <person name="Ortiz-Santana B."/>
            <person name="Ovrebo C."/>
            <person name="Racz N."/>
            <person name="Riley R."/>
            <person name="Savchenko A."/>
            <person name="Shiryaev A."/>
            <person name="Soop K."/>
            <person name="Spirin V."/>
            <person name="Szebenyi C."/>
            <person name="Tomsovsky M."/>
            <person name="Tulloss R.E."/>
            <person name="Uehling J."/>
            <person name="Grigoriev I.V."/>
            <person name="Vagvolgyi C."/>
            <person name="Papp T."/>
            <person name="Martin F.M."/>
            <person name="Miettinen O."/>
            <person name="Hibbett D.S."/>
            <person name="Nagy L.G."/>
        </authorList>
    </citation>
    <scope>NUCLEOTIDE SEQUENCE [LARGE SCALE GENOMIC DNA]</scope>
    <source>
        <strain evidence="2 3">CBS 309.79</strain>
    </source>
</reference>
<evidence type="ECO:0000313" key="3">
    <source>
        <dbReference type="Proteomes" id="UP000305067"/>
    </source>
</evidence>
<dbReference type="EMBL" id="ML178829">
    <property type="protein sequence ID" value="TFL00332.1"/>
    <property type="molecule type" value="Genomic_DNA"/>
</dbReference>
<accession>A0A5C3QF38</accession>
<organism evidence="2 3">
    <name type="scientific">Pterulicium gracile</name>
    <dbReference type="NCBI Taxonomy" id="1884261"/>
    <lineage>
        <taxon>Eukaryota</taxon>
        <taxon>Fungi</taxon>
        <taxon>Dikarya</taxon>
        <taxon>Basidiomycota</taxon>
        <taxon>Agaricomycotina</taxon>
        <taxon>Agaricomycetes</taxon>
        <taxon>Agaricomycetidae</taxon>
        <taxon>Agaricales</taxon>
        <taxon>Pleurotineae</taxon>
        <taxon>Pterulaceae</taxon>
        <taxon>Pterulicium</taxon>
    </lineage>
</organism>
<keyword evidence="3" id="KW-1185">Reference proteome</keyword>
<evidence type="ECO:0000256" key="1">
    <source>
        <dbReference type="SAM" id="MobiDB-lite"/>
    </source>
</evidence>
<feature type="region of interest" description="Disordered" evidence="1">
    <location>
        <begin position="318"/>
        <end position="350"/>
    </location>
</feature>